<proteinExistence type="predicted"/>
<sequence length="83" mass="8691">TASTPPAATTGTATFSWRGSTSTTMKPPVTSMSPVPSWWTWSPARWTPCAPVPLGRSSDQTTLSLVSKSPHEGTNCHLASGTC</sequence>
<dbReference type="OMA" id="PSWWTWS"/>
<feature type="region of interest" description="Disordered" evidence="1">
    <location>
        <begin position="63"/>
        <end position="83"/>
    </location>
</feature>
<accession>U3IJQ7</accession>
<protein>
    <submittedName>
        <fullName evidence="2">Uncharacterized protein</fullName>
    </submittedName>
</protein>
<organism evidence="2 3">
    <name type="scientific">Anas platyrhynchos platyrhynchos</name>
    <name type="common">Northern mallard</name>
    <dbReference type="NCBI Taxonomy" id="8840"/>
    <lineage>
        <taxon>Eukaryota</taxon>
        <taxon>Metazoa</taxon>
        <taxon>Chordata</taxon>
        <taxon>Craniata</taxon>
        <taxon>Vertebrata</taxon>
        <taxon>Euteleostomi</taxon>
        <taxon>Archelosauria</taxon>
        <taxon>Archosauria</taxon>
        <taxon>Dinosauria</taxon>
        <taxon>Saurischia</taxon>
        <taxon>Theropoda</taxon>
        <taxon>Coelurosauria</taxon>
        <taxon>Aves</taxon>
        <taxon>Neognathae</taxon>
        <taxon>Galloanserae</taxon>
        <taxon>Anseriformes</taxon>
        <taxon>Anatidae</taxon>
        <taxon>Anatinae</taxon>
        <taxon>Anas</taxon>
    </lineage>
</organism>
<reference evidence="2" key="3">
    <citation type="submission" date="2025-09" db="UniProtKB">
        <authorList>
            <consortium name="Ensembl"/>
        </authorList>
    </citation>
    <scope>IDENTIFICATION</scope>
</reference>
<evidence type="ECO:0000313" key="3">
    <source>
        <dbReference type="Proteomes" id="UP000016666"/>
    </source>
</evidence>
<dbReference type="HOGENOM" id="CLU_015718_4_4_1"/>
<reference evidence="2" key="2">
    <citation type="submission" date="2025-08" db="UniProtKB">
        <authorList>
            <consortium name="Ensembl"/>
        </authorList>
    </citation>
    <scope>IDENTIFICATION</scope>
</reference>
<feature type="compositionally biased region" description="Low complexity" evidence="1">
    <location>
        <begin position="1"/>
        <end position="14"/>
    </location>
</feature>
<keyword evidence="3" id="KW-1185">Reference proteome</keyword>
<feature type="compositionally biased region" description="Polar residues" evidence="1">
    <location>
        <begin position="15"/>
        <end position="34"/>
    </location>
</feature>
<name>U3IJQ7_ANAPP</name>
<feature type="region of interest" description="Disordered" evidence="1">
    <location>
        <begin position="1"/>
        <end position="35"/>
    </location>
</feature>
<dbReference type="Ensembl" id="ENSAPLT00000008142.2">
    <property type="protein sequence ID" value="ENSAPLP00000007479.2"/>
    <property type="gene ID" value="ENSAPLG00000007853.2"/>
</dbReference>
<reference evidence="3" key="1">
    <citation type="submission" date="2017-10" db="EMBL/GenBank/DDBJ databases">
        <title>A new Pekin duck reference genome.</title>
        <authorList>
            <person name="Hou Z.-C."/>
            <person name="Zhou Z.-K."/>
            <person name="Zhu F."/>
            <person name="Hou S.-S."/>
        </authorList>
    </citation>
    <scope>NUCLEOTIDE SEQUENCE [LARGE SCALE GENOMIC DNA]</scope>
</reference>
<evidence type="ECO:0000256" key="1">
    <source>
        <dbReference type="SAM" id="MobiDB-lite"/>
    </source>
</evidence>
<evidence type="ECO:0000313" key="2">
    <source>
        <dbReference type="Ensembl" id="ENSAPLP00000007479.2"/>
    </source>
</evidence>
<dbReference type="Proteomes" id="UP000016666">
    <property type="component" value="Unassembled WGS sequence"/>
</dbReference>
<dbReference type="AlphaFoldDB" id="U3IJQ7"/>